<name>A0A1C4Z354_9ACTN</name>
<evidence type="ECO:0000259" key="6">
    <source>
        <dbReference type="PROSITE" id="PS51755"/>
    </source>
</evidence>
<dbReference type="GO" id="GO:0003677">
    <property type="term" value="F:DNA binding"/>
    <property type="evidence" value="ECO:0007669"/>
    <property type="project" value="UniProtKB-UniRule"/>
</dbReference>
<keyword evidence="4" id="KW-0804">Transcription</keyword>
<evidence type="ECO:0000256" key="5">
    <source>
        <dbReference type="PROSITE-ProRule" id="PRU01091"/>
    </source>
</evidence>
<feature type="domain" description="OmpR/PhoB-type" evidence="6">
    <location>
        <begin position="1"/>
        <end position="100"/>
    </location>
</feature>
<dbReference type="Gene3D" id="1.10.10.10">
    <property type="entry name" value="Winged helix-like DNA-binding domain superfamily/Winged helix DNA-binding domain"/>
    <property type="match status" value="1"/>
</dbReference>
<accession>A0A1C4Z354</accession>
<dbReference type="InterPro" id="IPR005158">
    <property type="entry name" value="BTAD"/>
</dbReference>
<evidence type="ECO:0000256" key="3">
    <source>
        <dbReference type="ARBA" id="ARBA00023125"/>
    </source>
</evidence>
<dbReference type="GO" id="GO:0000160">
    <property type="term" value="P:phosphorelay signal transduction system"/>
    <property type="evidence" value="ECO:0007669"/>
    <property type="project" value="InterPro"/>
</dbReference>
<evidence type="ECO:0000313" key="8">
    <source>
        <dbReference type="Proteomes" id="UP000198797"/>
    </source>
</evidence>
<dbReference type="EMBL" id="FMCU01000008">
    <property type="protein sequence ID" value="SCF27337.1"/>
    <property type="molecule type" value="Genomic_DNA"/>
</dbReference>
<keyword evidence="3 5" id="KW-0238">DNA-binding</keyword>
<organism evidence="7 8">
    <name type="scientific">Micromonospora matsumotoense</name>
    <dbReference type="NCBI Taxonomy" id="121616"/>
    <lineage>
        <taxon>Bacteria</taxon>
        <taxon>Bacillati</taxon>
        <taxon>Actinomycetota</taxon>
        <taxon>Actinomycetes</taxon>
        <taxon>Micromonosporales</taxon>
        <taxon>Micromonosporaceae</taxon>
        <taxon>Micromonospora</taxon>
    </lineage>
</organism>
<evidence type="ECO:0000256" key="2">
    <source>
        <dbReference type="ARBA" id="ARBA00023015"/>
    </source>
</evidence>
<dbReference type="CDD" id="cd15831">
    <property type="entry name" value="BTAD"/>
    <property type="match status" value="1"/>
</dbReference>
<dbReference type="GO" id="GO:0006355">
    <property type="term" value="P:regulation of DNA-templated transcription"/>
    <property type="evidence" value="ECO:0007669"/>
    <property type="project" value="InterPro"/>
</dbReference>
<dbReference type="InterPro" id="IPR051677">
    <property type="entry name" value="AfsR-DnrI-RedD_regulator"/>
</dbReference>
<dbReference type="Pfam" id="PF03704">
    <property type="entry name" value="BTAD"/>
    <property type="match status" value="1"/>
</dbReference>
<dbReference type="SMART" id="SM01043">
    <property type="entry name" value="BTAD"/>
    <property type="match status" value="1"/>
</dbReference>
<gene>
    <name evidence="7" type="ORF">GA0070216_108102</name>
</gene>
<keyword evidence="2" id="KW-0805">Transcription regulation</keyword>
<dbReference type="InterPro" id="IPR001867">
    <property type="entry name" value="OmpR/PhoB-type_DNA-bd"/>
</dbReference>
<dbReference type="PROSITE" id="PS51755">
    <property type="entry name" value="OMPR_PHOB"/>
    <property type="match status" value="1"/>
</dbReference>
<dbReference type="InterPro" id="IPR016032">
    <property type="entry name" value="Sig_transdc_resp-reg_C-effctor"/>
</dbReference>
<dbReference type="PANTHER" id="PTHR35807">
    <property type="entry name" value="TRANSCRIPTIONAL REGULATOR REDD-RELATED"/>
    <property type="match status" value="1"/>
</dbReference>
<feature type="DNA-binding region" description="OmpR/PhoB-type" evidence="5">
    <location>
        <begin position="1"/>
        <end position="100"/>
    </location>
</feature>
<dbReference type="AlphaFoldDB" id="A0A1C4Z354"/>
<dbReference type="STRING" id="121616.GA0070216_108102"/>
<dbReference type="InterPro" id="IPR011990">
    <property type="entry name" value="TPR-like_helical_dom_sf"/>
</dbReference>
<evidence type="ECO:0000313" key="7">
    <source>
        <dbReference type="EMBL" id="SCF27337.1"/>
    </source>
</evidence>
<dbReference type="PANTHER" id="PTHR35807:SF1">
    <property type="entry name" value="TRANSCRIPTIONAL REGULATOR REDD"/>
    <property type="match status" value="1"/>
</dbReference>
<protein>
    <submittedName>
        <fullName evidence="7">DNA-binding transcriptional activator of the SARP family</fullName>
    </submittedName>
</protein>
<proteinExistence type="inferred from homology"/>
<sequence length="280" mass="30295">MEIQILGPLVLAHAGAVATPTAPKPRSVLGLLLLNADQTVQVSALIQELWGGSPPVSALTTLQTYVLQIRKCFAGLLGVPVSEVAKRVLVTVPGGYALRVGADEFDLRLFEQLASAGRRALAAGENVDAAALLVRACALWRGPALADVRAGTVAEPRLKALEQVRLNTLEQCIEARMRLGHHQDVLAELTLLIAEHGLNENLCAQLMVALHRSGQRREALAVFHRLRTSMVEELGLEPSKRLHLLQQAVLADDPALEVAPRDDGLTQLLDHLVLQRARVR</sequence>
<dbReference type="Gene3D" id="1.25.40.10">
    <property type="entry name" value="Tetratricopeptide repeat domain"/>
    <property type="match status" value="1"/>
</dbReference>
<dbReference type="RefSeq" id="WP_091247108.1">
    <property type="nucleotide sequence ID" value="NZ_FMCU01000008.1"/>
</dbReference>
<dbReference type="InterPro" id="IPR036388">
    <property type="entry name" value="WH-like_DNA-bd_sf"/>
</dbReference>
<dbReference type="SUPFAM" id="SSF46894">
    <property type="entry name" value="C-terminal effector domain of the bipartite response regulators"/>
    <property type="match status" value="1"/>
</dbReference>
<evidence type="ECO:0000256" key="1">
    <source>
        <dbReference type="ARBA" id="ARBA00005820"/>
    </source>
</evidence>
<dbReference type="SMART" id="SM00862">
    <property type="entry name" value="Trans_reg_C"/>
    <property type="match status" value="1"/>
</dbReference>
<comment type="similarity">
    <text evidence="1">Belongs to the AfsR/DnrI/RedD regulatory family.</text>
</comment>
<dbReference type="Proteomes" id="UP000198797">
    <property type="component" value="Unassembled WGS sequence"/>
</dbReference>
<dbReference type="OrthoDB" id="3208838at2"/>
<dbReference type="SUPFAM" id="SSF48452">
    <property type="entry name" value="TPR-like"/>
    <property type="match status" value="1"/>
</dbReference>
<reference evidence="8" key="1">
    <citation type="submission" date="2016-06" db="EMBL/GenBank/DDBJ databases">
        <authorList>
            <person name="Varghese N."/>
            <person name="Submissions Spin"/>
        </authorList>
    </citation>
    <scope>NUCLEOTIDE SEQUENCE [LARGE SCALE GENOMIC DNA]</scope>
    <source>
        <strain evidence="8">DSM 44100</strain>
    </source>
</reference>
<keyword evidence="8" id="KW-1185">Reference proteome</keyword>
<evidence type="ECO:0000256" key="4">
    <source>
        <dbReference type="ARBA" id="ARBA00023163"/>
    </source>
</evidence>